<evidence type="ECO:0000259" key="3">
    <source>
        <dbReference type="SMART" id="SM00912"/>
    </source>
</evidence>
<evidence type="ECO:0000256" key="2">
    <source>
        <dbReference type="SAM" id="Phobius"/>
    </source>
</evidence>
<dbReference type="Pfam" id="PF13332">
    <property type="entry name" value="Fil_haemagg_2"/>
    <property type="match status" value="2"/>
</dbReference>
<dbReference type="InterPro" id="IPR025157">
    <property type="entry name" value="Hemagglutinin_rpt"/>
</dbReference>
<comment type="caution">
    <text evidence="4">The sequence shown here is derived from an EMBL/GenBank/DDBJ whole genome shotgun (WGS) entry which is preliminary data.</text>
</comment>
<dbReference type="Pfam" id="PF13018">
    <property type="entry name" value="ESPR"/>
    <property type="match status" value="1"/>
</dbReference>
<dbReference type="InterPro" id="IPR010069">
    <property type="entry name" value="CdiA_FHA1_rpt"/>
</dbReference>
<dbReference type="Gene3D" id="2.160.20.10">
    <property type="entry name" value="Single-stranded right-handed beta-helix, Pectin lyase-like"/>
    <property type="match status" value="1"/>
</dbReference>
<sequence length="2993" mass="305975">MNKHLYRLVFNHALKLWQVAAEITPRPGGAGTGQDGDRTAALRPMAFALWVMLGWVGVTGLAVAQVVADPNAPGNQRPTVLETANGTPQINIQTPSAAGVSRNTYQRFDVDQQGAILNNSRGNTQSQLGGWVQGNPWLAGGTARVILNEVNGANPSQLRGYVEVAGDRAQVVIANPAGIDCDGCGFINANRITLTTGTPMFNGGALEGYRVQGGAILIFGAGMDASRVDYTDLIARSVQLNAGLWAQQLQVTTGANTVSADLGRVQAQAADGNAPQYALDVAQLGGMYANKILLMGTEHGVGVRNAGNLGAQTGELVVTVDGRLENTGKLQARDDTRIVASGGVRNEGLVSAGRELNLRTGQDLDNTGGQLNGTRLDLEAASLVNRGGSIEQAGVQVLAVQSGRLQNRDKGSIGALARQDGTAPTSPGDGDGTGSPGTGTGNGNGGTDGSTPGSTPPATAPLAQGRVVIAGVLDNDAGAVLAGGDIDLRAGDVDNDGGRLGVRDLAVEGGGLSNRQGELTTGRDLLVQGHALNNDAGVMNVGGALDARTAQLSNRSGTIAHSGSAPAQLQVAGTFDNTGGSLASNAASLALTSAVLVNTDGKLMHAGSDGLQLTSGMLDGQRGEIATAGTLTLRAGTVDHRQAELQAGTLDVQVHTLDNRGGQLLATGSEGNRIGATSALDNDGGTLASNGDLAIDTTLLRNAGGQVQQAGSGRLDINATTLAGAGGKLLSNGALQLQGQAIDVSGGITSAARMAIDAGQLDNRRGELIATGTDALALRVTNALLNDNGQIIGNGALAVQAGSLANRDGKLLAAGEAASTLQVSGAIDNQRGTLASAGDLSLRAGQLDNQAGTVQAAGDSALQLGVDGLLDNRQGGLVASGGAQQLRTGSLDNRGGTVNGGDTLDVAVAHTLDNSAGILAAKETLQVHAGRIVNRDAGTLASVEGDVTLDSATDIDNTAGVIQAERMLSVSSQGLANVRGTLAGASLALDTGLGSVDNSEGIIAATAGTLDVRSGALENRAGLLQSSAAMSIDTHGQRLGNTDARARGGIVSGAGLTLRAGELDNRAGLVQAQTALDARLATLDNRSGGQVGSGASLLLQAQRVDNSGGRLQATRNMTLDLSGELVNQAGLAVAGGDLVAHAARIDNRATAGGSTALGLQGGSVDLAAAQIDNSAGMIAADQRIALQATDALFNQQGLVSSAGSLDVRAGQVGNADGTLLSAGNQALHANALNGTGRVLSQGDLVLALQQDYRNDGQITANGKATVSTQGLWTNAGKVQAGDLALHARQIDNLASGEISGIRTQVRADGVLGNRGLIDGVDSRIDADVILNVGTGRIYGDRLSIGATTLVNSDETLEGVTRAATIAARERLDIGAGSVVNREQALIFSAGGGESALNIGGALDAQGHAVGRAGSVHNASATIESLGGLSIDATRLLNSNEHFATTEVMVVGPTKKLYIQPKGTPGMHDASEFTWSSWSRAGKYWWKNGNGDVKDWTQYDVTHTEYETQVTSSAPGRIISGGNMTLRGDELINDKSQILAGGALLGDLGNLRNIDAFGEYRVREEGTSQYTYSRWRGGFRRYHERKWDGKIAYRPADEVRTINLGVTRTEQHTRDGGSGYQVGGVTTGSVGGQVGGAADAGTVGGQRQVTEVNASVASLAGPGSNAGTGAEGAAASQPTVIRTIGVDAELPQSSLFQSGPNAGQYLVETDPRFADYRSWLGSEYLLQKMGVDPANVQKRLGDGFYEQKLVRDQVAQLTGRRFLDGYADDEAQYRALLDNAATIADAWGLRPGVALTPAQMAQLTSDIVWLVEQRVTLADGSTTTALVPQVYVRVRPGDIDGTGTLLAGRSVELNLRGDLVNSGTIAGRTAVKIDAQNLRNLDGRISGDAVSANARTDLDNLGGLIDARSVLVASAGRDLNMVTTTRSGQNTAGLSDFSRTNIDRVAGLFVSDQGATLLAKAGRDLRMDGAQVVNTGAQGQTLLSAGRDLSLGTVTEARHENNVRNNDNYLRQGYEREVGTTIDTAGAVQLQAGQDANLRAAQVYSSDGAISVMADNDVSIASGEQSNNWSEGRKHTHRGLLKSTTNTTRDSLEETQAIASTLSGHQVAVRGNNITVTGSNVVSDAGTVLLADNDLTVQAATNTRGESHYKRKDESGFLYNGGVAFTVGTQMQSRDAKDVSTSAAASTIGSTAGNVVMVAGNNYRQVGSHVVAPEGDIDIHARKVDIVEARETGVATQEDKFRQAGLTVALTAPVISAIQSAEQMKKAASQTDDSRMKTLAAATTVLNTAAAVGAVQADPGAAGGINISITVGGARSDSKTTTTHDNAAGSSITAGGDVRISATGAGKDSDLTVVGSNITAGNNAYLRADGDIALLAAKNTLETDRKSSAASGGVGVAISIGSGGASAGITANASGSKGKGEGTDVNWTNSHVNAGNTLVLQSGGDTTLRGAAASGRQVIGDIGGDLNIESLQDTSTFHSKDTSVGGSVTVGLGFSGSASYGNTKVDGDYASVVEQSGIKAGDGGYQVRVGGNTDLIGGVIASSEQAIADGRNQLITSTLSVRDLDNRSDYKASSLSLSGGFSKSDAARPSSGGNSGRGNDGTPGFTGAAGQGSSWSWQNFGNDASAAAPGYASDKGSDASTTRSGISAGALTITDGNAQLAKTDKSIDDTVASLNRSVLSGDDANGLIRNWDPVELAQKVQAEAQISAAFTQQAHSAVGSYVASRGASIRERYEEASTPEQKAALQAEADELRTQEKMLNILIGAVTGSATSAVSKEALASAADWMRQEMIKNSELFTGVVDPANPEVDPTTSKNKNVLNNINGISIGVDGDGIKLGGTRIDLDLLCGTSNSRCITDETGKLALDDNGHVQWNATAAKMSLKDFLASDEGKALGGLTGGIQGIEGTLNGTPYSKGDWEDRLIEFFAGPHDYIGGQMSGLYDEQGNAVRGRSPLLQKVHNTWSVFAIPTAAPFAMAKGLPPGVWQAITTFVKASP</sequence>
<feature type="region of interest" description="Disordered" evidence="1">
    <location>
        <begin position="2572"/>
        <end position="2618"/>
    </location>
</feature>
<accession>A0ABU9JSN5</accession>
<reference evidence="4 5" key="1">
    <citation type="submission" date="2024-04" db="EMBL/GenBank/DDBJ databases">
        <title>Bacterial endophytes with biocontrol capabilities against important plant pathogens.</title>
        <authorList>
            <person name="Alayande K.A."/>
        </authorList>
    </citation>
    <scope>NUCLEOTIDE SEQUENCE [LARGE SCALE GENOMIC DNA]</scope>
    <source>
        <strain evidence="4 5">KV22</strain>
    </source>
</reference>
<evidence type="ECO:0000313" key="5">
    <source>
        <dbReference type="Proteomes" id="UP001455088"/>
    </source>
</evidence>
<dbReference type="EMBL" id="JBBYHY010000012">
    <property type="protein sequence ID" value="MEL3955520.1"/>
    <property type="molecule type" value="Genomic_DNA"/>
</dbReference>
<organism evidence="4 5">
    <name type="scientific">Stenotrophomonas bentonitica</name>
    <dbReference type="NCBI Taxonomy" id="1450134"/>
    <lineage>
        <taxon>Bacteria</taxon>
        <taxon>Pseudomonadati</taxon>
        <taxon>Pseudomonadota</taxon>
        <taxon>Gammaproteobacteria</taxon>
        <taxon>Lysobacterales</taxon>
        <taxon>Lysobacteraceae</taxon>
        <taxon>Stenotrophomonas</taxon>
    </lineage>
</organism>
<feature type="region of interest" description="Disordered" evidence="1">
    <location>
        <begin position="409"/>
        <end position="460"/>
    </location>
</feature>
<keyword evidence="2" id="KW-0472">Membrane</keyword>
<dbReference type="InterPro" id="IPR008619">
    <property type="entry name" value="Filamentous_hemagglutn_rpt"/>
</dbReference>
<keyword evidence="5" id="KW-1185">Reference proteome</keyword>
<feature type="domain" description="Filamentous haemagglutinin FhaB/tRNA nuclease CdiA-like TPS" evidence="3">
    <location>
        <begin position="84"/>
        <end position="204"/>
    </location>
</feature>
<dbReference type="SMART" id="SM00912">
    <property type="entry name" value="Haemagg_act"/>
    <property type="match status" value="1"/>
</dbReference>
<name>A0ABU9JSN5_9GAMM</name>
<dbReference type="SUPFAM" id="SSF51126">
    <property type="entry name" value="Pectin lyase-like"/>
    <property type="match status" value="1"/>
</dbReference>
<dbReference type="RefSeq" id="WP_341987845.1">
    <property type="nucleotide sequence ID" value="NZ_JBBYHY010000012.1"/>
</dbReference>
<protein>
    <submittedName>
        <fullName evidence="4">Hemagglutinin repeat-containing protein</fullName>
    </submittedName>
</protein>
<proteinExistence type="predicted"/>
<feature type="compositionally biased region" description="Gly residues" evidence="1">
    <location>
        <begin position="429"/>
        <end position="448"/>
    </location>
</feature>
<feature type="transmembrane region" description="Helical" evidence="2">
    <location>
        <begin position="47"/>
        <end position="68"/>
    </location>
</feature>
<dbReference type="InterPro" id="IPR024973">
    <property type="entry name" value="ESPR"/>
</dbReference>
<dbReference type="Proteomes" id="UP001455088">
    <property type="component" value="Unassembled WGS sequence"/>
</dbReference>
<keyword evidence="2" id="KW-1133">Transmembrane helix</keyword>
<feature type="compositionally biased region" description="Low complexity" evidence="1">
    <location>
        <begin position="2572"/>
        <end position="2591"/>
    </location>
</feature>
<keyword evidence="2" id="KW-0812">Transmembrane</keyword>
<dbReference type="NCBIfam" id="TIGR01901">
    <property type="entry name" value="adhes_NPXG"/>
    <property type="match status" value="1"/>
</dbReference>
<dbReference type="InterPro" id="IPR008638">
    <property type="entry name" value="FhaB/CdiA-like_TPS"/>
</dbReference>
<dbReference type="InterPro" id="IPR011050">
    <property type="entry name" value="Pectin_lyase_fold/virulence"/>
</dbReference>
<dbReference type="Pfam" id="PF05594">
    <property type="entry name" value="Fil_haemagg"/>
    <property type="match status" value="13"/>
</dbReference>
<evidence type="ECO:0000313" key="4">
    <source>
        <dbReference type="EMBL" id="MEL3955520.1"/>
    </source>
</evidence>
<dbReference type="Pfam" id="PF05860">
    <property type="entry name" value="TPS"/>
    <property type="match status" value="1"/>
</dbReference>
<gene>
    <name evidence="4" type="ORF">AAE039_18330</name>
</gene>
<evidence type="ECO:0000256" key="1">
    <source>
        <dbReference type="SAM" id="MobiDB-lite"/>
    </source>
</evidence>
<dbReference type="InterPro" id="IPR012334">
    <property type="entry name" value="Pectin_lyas_fold"/>
</dbReference>
<dbReference type="NCBIfam" id="TIGR01731">
    <property type="entry name" value="fil_hemag_20aa"/>
    <property type="match status" value="28"/>
</dbReference>